<proteinExistence type="predicted"/>
<feature type="compositionally biased region" description="Polar residues" evidence="1">
    <location>
        <begin position="644"/>
        <end position="653"/>
    </location>
</feature>
<organism evidence="2 3">
    <name type="scientific">Patellaria atrata CBS 101060</name>
    <dbReference type="NCBI Taxonomy" id="1346257"/>
    <lineage>
        <taxon>Eukaryota</taxon>
        <taxon>Fungi</taxon>
        <taxon>Dikarya</taxon>
        <taxon>Ascomycota</taxon>
        <taxon>Pezizomycotina</taxon>
        <taxon>Dothideomycetes</taxon>
        <taxon>Dothideomycetes incertae sedis</taxon>
        <taxon>Patellariales</taxon>
        <taxon>Patellariaceae</taxon>
        <taxon>Patellaria</taxon>
    </lineage>
</organism>
<feature type="region of interest" description="Disordered" evidence="1">
    <location>
        <begin position="644"/>
        <end position="676"/>
    </location>
</feature>
<dbReference type="EMBL" id="MU006089">
    <property type="protein sequence ID" value="KAF2843675.1"/>
    <property type="molecule type" value="Genomic_DNA"/>
</dbReference>
<dbReference type="OrthoDB" id="5307331at2759"/>
<name>A0A9P4VVK9_9PEZI</name>
<feature type="compositionally biased region" description="Low complexity" evidence="1">
    <location>
        <begin position="65"/>
        <end position="84"/>
    </location>
</feature>
<feature type="compositionally biased region" description="Basic residues" evidence="1">
    <location>
        <begin position="418"/>
        <end position="430"/>
    </location>
</feature>
<reference evidence="2" key="1">
    <citation type="journal article" date="2020" name="Stud. Mycol.">
        <title>101 Dothideomycetes genomes: a test case for predicting lifestyles and emergence of pathogens.</title>
        <authorList>
            <person name="Haridas S."/>
            <person name="Albert R."/>
            <person name="Binder M."/>
            <person name="Bloem J."/>
            <person name="Labutti K."/>
            <person name="Salamov A."/>
            <person name="Andreopoulos B."/>
            <person name="Baker S."/>
            <person name="Barry K."/>
            <person name="Bills G."/>
            <person name="Bluhm B."/>
            <person name="Cannon C."/>
            <person name="Castanera R."/>
            <person name="Culley D."/>
            <person name="Daum C."/>
            <person name="Ezra D."/>
            <person name="Gonzalez J."/>
            <person name="Henrissat B."/>
            <person name="Kuo A."/>
            <person name="Liang C."/>
            <person name="Lipzen A."/>
            <person name="Lutzoni F."/>
            <person name="Magnuson J."/>
            <person name="Mondo S."/>
            <person name="Nolan M."/>
            <person name="Ohm R."/>
            <person name="Pangilinan J."/>
            <person name="Park H.-J."/>
            <person name="Ramirez L."/>
            <person name="Alfaro M."/>
            <person name="Sun H."/>
            <person name="Tritt A."/>
            <person name="Yoshinaga Y."/>
            <person name="Zwiers L.-H."/>
            <person name="Turgeon B."/>
            <person name="Goodwin S."/>
            <person name="Spatafora J."/>
            <person name="Crous P."/>
            <person name="Grigoriev I."/>
        </authorList>
    </citation>
    <scope>NUCLEOTIDE SEQUENCE</scope>
    <source>
        <strain evidence="2">CBS 101060</strain>
    </source>
</reference>
<feature type="compositionally biased region" description="Acidic residues" evidence="1">
    <location>
        <begin position="402"/>
        <end position="413"/>
    </location>
</feature>
<dbReference type="Proteomes" id="UP000799429">
    <property type="component" value="Unassembled WGS sequence"/>
</dbReference>
<keyword evidence="3" id="KW-1185">Reference proteome</keyword>
<gene>
    <name evidence="2" type="ORF">M501DRAFT_994681</name>
</gene>
<accession>A0A9P4VVK9</accession>
<feature type="region of interest" description="Disordered" evidence="1">
    <location>
        <begin position="391"/>
        <end position="542"/>
    </location>
</feature>
<feature type="compositionally biased region" description="Low complexity" evidence="1">
    <location>
        <begin position="432"/>
        <end position="445"/>
    </location>
</feature>
<comment type="caution">
    <text evidence="2">The sequence shown here is derived from an EMBL/GenBank/DDBJ whole genome shotgun (WGS) entry which is preliminary data.</text>
</comment>
<evidence type="ECO:0000313" key="3">
    <source>
        <dbReference type="Proteomes" id="UP000799429"/>
    </source>
</evidence>
<sequence>MDGIGANGVTQYPEPSLGTYTYAPDPSMYGVYNPLANVDAMLTQDALQPEIGIREDVVITKRKTSGSTDTSKKSNTSSNVSSLTRARKRTNTKVTAKFRAEKPRKDSTHYWVRTNTTTAGKTSRTGKINQFDPSTVYKQLPNVMPDWHSSSYKFKYNKFGELEQKIFSVEKLRQFLFEHPKTKDCELKLWIQKSPADSARRYPFPHSNKCRFADCPMQVYQTGTILHGHYRIAFDEKWFKYRDNSDPFRMAGYVHLYCLERFMDFPKICRKLDIEVDERFLVSEPNARFAATLNGSSEAGIARTFIDLCKRRKLDKEFPDYPRHNEFHRGEQKPHEYTLTRAMNYERISKRPTAQVKEFERRGLQGSHVLIHMGDLEMFCLAKLARKEVKLKSKKRAKKDVEESDSEESEADDGIPQPKKRRYNTKKRRSVVPDTPDTPSTPGSPLSVDTPTTGVRRSGRVRKSVNYNDDRSEIEEGENRAPTPPHPDAPAYAKAQAGVPLSEAPTPRSSVSAGSNPFGRPSRIRKSSHNATQMSPRSVPPMRMTAPMMANTMMTPMTDVVPVAPMLNQNFMMANYDPSLMDPTFNPPVQETADFDDVAALIQSYNQGQHIATQAEWNLPADTFTPPQGYATCRRRSVRIATCTSNSSQGTARKSSRGSRGSYKDQGTQTLLSFGPNEVFDPNEFGSFFDLGDTTFDEDFIGDGSMPALPEGLMLPDAPVRRSERIASISTHRSRSSKGSK</sequence>
<evidence type="ECO:0000313" key="2">
    <source>
        <dbReference type="EMBL" id="KAF2843675.1"/>
    </source>
</evidence>
<dbReference type="AlphaFoldDB" id="A0A9P4VVK9"/>
<evidence type="ECO:0000256" key="1">
    <source>
        <dbReference type="SAM" id="MobiDB-lite"/>
    </source>
</evidence>
<protein>
    <submittedName>
        <fullName evidence="2">Uncharacterized protein</fullName>
    </submittedName>
</protein>
<feature type="region of interest" description="Disordered" evidence="1">
    <location>
        <begin position="62"/>
        <end position="92"/>
    </location>
</feature>